<evidence type="ECO:0000313" key="1">
    <source>
        <dbReference type="EMBL" id="OEL11164.1"/>
    </source>
</evidence>
<accession>A0A1E5UE19</accession>
<name>A0A1E5UE19_9FLAO</name>
<dbReference type="Proteomes" id="UP000095601">
    <property type="component" value="Unassembled WGS sequence"/>
</dbReference>
<gene>
    <name evidence="1" type="ORF">BHF72_2371</name>
</gene>
<dbReference type="EMBL" id="MKGI01000048">
    <property type="protein sequence ID" value="OEL11164.1"/>
    <property type="molecule type" value="Genomic_DNA"/>
</dbReference>
<proteinExistence type="predicted"/>
<protein>
    <submittedName>
        <fullName evidence="1">Uncharacterized protein</fullName>
    </submittedName>
</protein>
<dbReference type="AlphaFoldDB" id="A0A1E5UE19"/>
<sequence length="40" mass="4919">MIHLLCFLIFNIQNYCTLRFRNISNRELIFDIYLINRNGL</sequence>
<reference evidence="1 2" key="1">
    <citation type="submission" date="2016-09" db="EMBL/GenBank/DDBJ databases">
        <authorList>
            <person name="Capua I."/>
            <person name="De Benedictis P."/>
            <person name="Joannis T."/>
            <person name="Lombin L.H."/>
            <person name="Cattoli G."/>
        </authorList>
    </citation>
    <scope>NUCLEOTIDE SEQUENCE [LARGE SCALE GENOMIC DNA]</scope>
    <source>
        <strain evidence="1 2">NRS-1</strain>
    </source>
</reference>
<evidence type="ECO:0000313" key="2">
    <source>
        <dbReference type="Proteomes" id="UP000095601"/>
    </source>
</evidence>
<organism evidence="1 2">
    <name type="scientific">Cloacibacterium normanense</name>
    <dbReference type="NCBI Taxonomy" id="237258"/>
    <lineage>
        <taxon>Bacteria</taxon>
        <taxon>Pseudomonadati</taxon>
        <taxon>Bacteroidota</taxon>
        <taxon>Flavobacteriia</taxon>
        <taxon>Flavobacteriales</taxon>
        <taxon>Weeksellaceae</taxon>
    </lineage>
</organism>
<comment type="caution">
    <text evidence="1">The sequence shown here is derived from an EMBL/GenBank/DDBJ whole genome shotgun (WGS) entry which is preliminary data.</text>
</comment>
<keyword evidence="2" id="KW-1185">Reference proteome</keyword>